<comment type="similarity">
    <text evidence="1">Belongs to the TRAFAC class myosin-kinesin ATPase superfamily. Kinesin family. KIN-14 subfamily.</text>
</comment>
<protein>
    <recommendedName>
        <fullName evidence="12">Kinesin-like protein</fullName>
    </recommendedName>
</protein>
<proteinExistence type="inferred from homology"/>
<dbReference type="Pfam" id="PF00225">
    <property type="entry name" value="Kinesin"/>
    <property type="match status" value="1"/>
</dbReference>
<dbReference type="SMART" id="SM00129">
    <property type="entry name" value="KISc"/>
    <property type="match status" value="1"/>
</dbReference>
<dbReference type="SMART" id="SM00879">
    <property type="entry name" value="Brix"/>
    <property type="match status" value="1"/>
</dbReference>
<dbReference type="InterPro" id="IPR007109">
    <property type="entry name" value="Brix"/>
</dbReference>
<dbReference type="Proteomes" id="UP001497522">
    <property type="component" value="Chromosome 1"/>
</dbReference>
<feature type="coiled-coil region" evidence="7">
    <location>
        <begin position="593"/>
        <end position="655"/>
    </location>
</feature>
<evidence type="ECO:0000256" key="1">
    <source>
        <dbReference type="ARBA" id="ARBA00010899"/>
    </source>
</evidence>
<dbReference type="CDD" id="cd01366">
    <property type="entry name" value="KISc_C_terminal"/>
    <property type="match status" value="1"/>
</dbReference>
<dbReference type="InterPro" id="IPR001752">
    <property type="entry name" value="Kinesin_motor_dom"/>
</dbReference>
<keyword evidence="4 6" id="KW-0067">ATP-binding</keyword>
<feature type="domain" description="Kinesin motor" evidence="8">
    <location>
        <begin position="669"/>
        <end position="1003"/>
    </location>
</feature>
<dbReference type="PROSITE" id="PS50833">
    <property type="entry name" value="BRIX"/>
    <property type="match status" value="1"/>
</dbReference>
<dbReference type="Pfam" id="PF04427">
    <property type="entry name" value="Brix"/>
    <property type="match status" value="1"/>
</dbReference>
<evidence type="ECO:0000259" key="8">
    <source>
        <dbReference type="PROSITE" id="PS50067"/>
    </source>
</evidence>
<dbReference type="Gene3D" id="3.40.850.10">
    <property type="entry name" value="Kinesin motor domain"/>
    <property type="match status" value="1"/>
</dbReference>
<keyword evidence="2" id="KW-0493">Microtubule</keyword>
<evidence type="ECO:0000256" key="6">
    <source>
        <dbReference type="PROSITE-ProRule" id="PRU00283"/>
    </source>
</evidence>
<evidence type="ECO:0000313" key="10">
    <source>
        <dbReference type="EMBL" id="CAK9858752.1"/>
    </source>
</evidence>
<evidence type="ECO:0000259" key="9">
    <source>
        <dbReference type="PROSITE" id="PS50833"/>
    </source>
</evidence>
<feature type="domain" description="Brix" evidence="9">
    <location>
        <begin position="28"/>
        <end position="239"/>
    </location>
</feature>
<dbReference type="PANTHER" id="PTHR47972">
    <property type="entry name" value="KINESIN-LIKE PROTEIN KLP-3"/>
    <property type="match status" value="1"/>
</dbReference>
<dbReference type="SUPFAM" id="SSF52540">
    <property type="entry name" value="P-loop containing nucleoside triphosphate hydrolases"/>
    <property type="match status" value="1"/>
</dbReference>
<evidence type="ECO:0008006" key="12">
    <source>
        <dbReference type="Google" id="ProtNLM"/>
    </source>
</evidence>
<keyword evidence="3 6" id="KW-0547">Nucleotide-binding</keyword>
<dbReference type="EMBL" id="OZ023702">
    <property type="protein sequence ID" value="CAK9858752.1"/>
    <property type="molecule type" value="Genomic_DNA"/>
</dbReference>
<dbReference type="InterPro" id="IPR027640">
    <property type="entry name" value="Kinesin-like_fam"/>
</dbReference>
<dbReference type="PROSITE" id="PS50067">
    <property type="entry name" value="KINESIN_MOTOR_2"/>
    <property type="match status" value="1"/>
</dbReference>
<dbReference type="PROSITE" id="PS00411">
    <property type="entry name" value="KINESIN_MOTOR_1"/>
    <property type="match status" value="1"/>
</dbReference>
<dbReference type="InterPro" id="IPR019821">
    <property type="entry name" value="Kinesin_motor_CS"/>
</dbReference>
<evidence type="ECO:0000256" key="3">
    <source>
        <dbReference type="ARBA" id="ARBA00022741"/>
    </source>
</evidence>
<organism evidence="10 11">
    <name type="scientific">Sphagnum jensenii</name>
    <dbReference type="NCBI Taxonomy" id="128206"/>
    <lineage>
        <taxon>Eukaryota</taxon>
        <taxon>Viridiplantae</taxon>
        <taxon>Streptophyta</taxon>
        <taxon>Embryophyta</taxon>
        <taxon>Bryophyta</taxon>
        <taxon>Sphagnophytina</taxon>
        <taxon>Sphagnopsida</taxon>
        <taxon>Sphagnales</taxon>
        <taxon>Sphagnaceae</taxon>
        <taxon>Sphagnum</taxon>
    </lineage>
</organism>
<dbReference type="PANTHER" id="PTHR47972:SF45">
    <property type="entry name" value="PROTEIN CLARET SEGREGATIONAL"/>
    <property type="match status" value="1"/>
</dbReference>
<feature type="coiled-coil region" evidence="7">
    <location>
        <begin position="358"/>
        <end position="494"/>
    </location>
</feature>
<keyword evidence="11" id="KW-1185">Reference proteome</keyword>
<accession>A0ABP1A8G9</accession>
<reference evidence="10 11" key="1">
    <citation type="submission" date="2024-03" db="EMBL/GenBank/DDBJ databases">
        <authorList>
            <consortium name="ELIXIR-Norway"/>
            <consortium name="Elixir Norway"/>
        </authorList>
    </citation>
    <scope>NUCLEOTIDE SEQUENCE [LARGE SCALE GENOMIC DNA]</scope>
</reference>
<evidence type="ECO:0000313" key="11">
    <source>
        <dbReference type="Proteomes" id="UP001497522"/>
    </source>
</evidence>
<feature type="binding site" evidence="6">
    <location>
        <begin position="756"/>
        <end position="763"/>
    </location>
    <ligand>
        <name>ATP</name>
        <dbReference type="ChEBI" id="CHEBI:30616"/>
    </ligand>
</feature>
<keyword evidence="7" id="KW-0175">Coiled coil</keyword>
<name>A0ABP1A8G9_9BRYO</name>
<evidence type="ECO:0000256" key="4">
    <source>
        <dbReference type="ARBA" id="ARBA00022840"/>
    </source>
</evidence>
<feature type="coiled-coil region" evidence="7">
    <location>
        <begin position="6"/>
        <end position="33"/>
    </location>
</feature>
<gene>
    <name evidence="10" type="ORF">CSSPJE1EN2_LOCUS1747</name>
</gene>
<keyword evidence="5 6" id="KW-0505">Motor protein</keyword>
<dbReference type="PRINTS" id="PR00380">
    <property type="entry name" value="KINESINHEAVY"/>
</dbReference>
<evidence type="ECO:0000256" key="7">
    <source>
        <dbReference type="SAM" id="Coils"/>
    </source>
</evidence>
<dbReference type="InterPro" id="IPR027417">
    <property type="entry name" value="P-loop_NTPase"/>
</dbReference>
<dbReference type="InterPro" id="IPR036961">
    <property type="entry name" value="Kinesin_motor_dom_sf"/>
</dbReference>
<sequence length="1021" mass="114103">MLRIVKPKTKRAKRELEKRAPKLEENTKKLLLLHGTKVSSVLRGVLADLFHLRKAEGRAIKYSKKNDGVRPFEGGGETSLEFLSQKTDCSQFAFGSHSKKRPHNLVLGRMFDYHVYDMIEVGVERYKSLESLGGGKKASPQPGSKPCFAFIGEAFEARPEFRHLKELLVDLFRGEVIETLNLQGLDRVFLCTAAGDKVLFRHCAIRLKKSGSKVPRIELVEVGPSMDMVIRRHREPSDNLKKEAMRIMPKTTKKKVKNLRTHRRAFASMINMRLESSSSSSPAGKTVLQGEAAAVAGVGDGGMSTSASDVEALLGMKMMGKTKFDFKGKSEQMMDYIKKLRACIRAFQELDTTHNCEKEELMKQLKDEKRSHAETEEEMRNKQDMLESGLVDLKSLCAGLEERLKCAEAQTEALLLARKKDIEALQASEREQANLHQNIEKLNKELVASAQQVGVLQDVNKRLQEYNTSLQQYNTKLQSEASSAAEAISRTQKEKVAIMENLSTLRGHSTTLSSQLDSAKASLQEKLSQNKLLMDDTDRLRVELQRISEDRDQRVTQVQALSAENAMYKEWSGKSIAEMELLSNKAVVLEESYSSANEHIAILRQQLENAQQSLQVAKAQLSQEKVDCVKQQAQYAELQERLMKAEKKVQEGELLRRKLHNTILELKGNIRVFCRVRPLLPNDEEKESMPVVQYPTSNELQGDGIELLQATGGQRHFFSFDKVFGPEVKQEQVFVEISQLVQSALDGYKVCMFAYGQTGSGKTHTMLGNPDVPGEGGVIPRSLEQVFQSSQALSAQGWSFRMQASMLEIYNETIRDLLVKGSVNSDSSKQYVVKHDSNGNTSVSDLTLVDVTHWKEVSNLLHQASQSRSVGKTAMNEQSSRSHCVFTLRISGVNESTEQQVHGVLNLIDLAGSERLSRSGATGDRLKETQAINKSLSSLGDVIMAIANKEPHVPYRNSKLTYLLQPCLGGDSKTLMFVNISPDSKSFNESLCSLRFAAKVNACEIGIPRRQIAQGPRICES</sequence>
<evidence type="ECO:0000256" key="2">
    <source>
        <dbReference type="ARBA" id="ARBA00022701"/>
    </source>
</evidence>
<evidence type="ECO:0000256" key="5">
    <source>
        <dbReference type="ARBA" id="ARBA00023175"/>
    </source>
</evidence>